<sequence length="575" mass="63238">MALNFSHRPIFSAGLSEDNLRMGNGYRVEGISETGGGGGGSGSSGDGFGNGWHNVDNCFDYGGSDRCDRGGGVSGATQDSVSKDILDLLPSDPFGMDISTTFTAITGWLEDLDFDYGGYHVNDEIGTSGENYPLFAGLNFIWNNAVRFHTFPQGGNVCIEEKDFRGVSGFSEFSRREAGEVSCSEKIFHGVRGFGEFSRREVGEASCIKKNFQGMSGFGEFSRREVGEASCSFGAGSSCDMDAVLDFRCDYKDVAIANVSGDTDMDDVNFLEGDERILHSVINSSLRYLGLSDLLVLERVCKSLHSTVRDPQMWTSIHIDQPLNERITDDILLELTNRAQGLLQCLSLVECTRITDDGLRRVLEVNPKLSKLSVPGCTRLSIEGIVGMLKAYNSMGTQKVKHLHIGGLYGVTQKHFEQIKLLLGTDKKRLENALDSQPHENARDSQPQENAPDSQLLEHSHKPHFYCRWNLYLPCDDDRDLDIEVCPRCQNLRLVYDCPAEGCQGVGGHATQLCRACTLCIPRCSQCGRCINDSEYEETFCLELLCSHCSQHLVKPLEGTVGKIALVSSVLPEQS</sequence>
<dbReference type="Proteomes" id="UP000265566">
    <property type="component" value="Chromosome 8"/>
</dbReference>
<gene>
    <name evidence="3" type="primary">25501704</name>
    <name evidence="1" type="ordered locus">MTR_8g080000</name>
    <name evidence="2" type="ORF">MtrunA17_Chr8g0376931</name>
</gene>
<dbReference type="InterPro" id="IPR050648">
    <property type="entry name" value="F-box_LRR-repeat"/>
</dbReference>
<dbReference type="HOGENOM" id="CLU_034156_0_0_1"/>
<organism evidence="1 4">
    <name type="scientific">Medicago truncatula</name>
    <name type="common">Barrel medic</name>
    <name type="synonym">Medicago tribuloides</name>
    <dbReference type="NCBI Taxonomy" id="3880"/>
    <lineage>
        <taxon>Eukaryota</taxon>
        <taxon>Viridiplantae</taxon>
        <taxon>Streptophyta</taxon>
        <taxon>Embryophyta</taxon>
        <taxon>Tracheophyta</taxon>
        <taxon>Spermatophyta</taxon>
        <taxon>Magnoliopsida</taxon>
        <taxon>eudicotyledons</taxon>
        <taxon>Gunneridae</taxon>
        <taxon>Pentapetalae</taxon>
        <taxon>rosids</taxon>
        <taxon>fabids</taxon>
        <taxon>Fabales</taxon>
        <taxon>Fabaceae</taxon>
        <taxon>Papilionoideae</taxon>
        <taxon>50 kb inversion clade</taxon>
        <taxon>NPAAA clade</taxon>
        <taxon>Hologalegina</taxon>
        <taxon>IRL clade</taxon>
        <taxon>Trifolieae</taxon>
        <taxon>Medicago</taxon>
    </lineage>
</organism>
<dbReference type="Gramene" id="rna48884">
    <property type="protein sequence ID" value="RHN42442.1"/>
    <property type="gene ID" value="gene48884"/>
</dbReference>
<dbReference type="PANTHER" id="PTHR13382:SF22">
    <property type="entry name" value="F-BOX PROTEIN SKIP14"/>
    <property type="match status" value="1"/>
</dbReference>
<dbReference type="InterPro" id="IPR032675">
    <property type="entry name" value="LRR_dom_sf"/>
</dbReference>
<reference evidence="2" key="4">
    <citation type="journal article" date="2018" name="Nat. Plants">
        <title>Whole-genome landscape of Medicago truncatula symbiotic genes.</title>
        <authorList>
            <person name="Pecrix Y."/>
            <person name="Gamas P."/>
            <person name="Carrere S."/>
        </authorList>
    </citation>
    <scope>NUCLEOTIDE SEQUENCE</scope>
    <source>
        <tissue evidence="2">Leaves</tissue>
    </source>
</reference>
<dbReference type="OrthoDB" id="10044893at2759"/>
<dbReference type="EMBL" id="PSQE01000008">
    <property type="protein sequence ID" value="RHN42442.1"/>
    <property type="molecule type" value="Genomic_DNA"/>
</dbReference>
<proteinExistence type="predicted"/>
<protein>
    <submittedName>
        <fullName evidence="1">F-box SKIP28-like protein</fullName>
    </submittedName>
    <submittedName>
        <fullName evidence="2">Putative F-box domain, leucine-rich repeat domain, L domain-containing protein</fullName>
    </submittedName>
</protein>
<accession>A0A072TUL9</accession>
<dbReference type="Gene3D" id="3.80.10.10">
    <property type="entry name" value="Ribonuclease Inhibitor"/>
    <property type="match status" value="1"/>
</dbReference>
<keyword evidence="4" id="KW-1185">Reference proteome</keyword>
<dbReference type="AlphaFoldDB" id="A0A072TUL9"/>
<reference evidence="3" key="3">
    <citation type="submission" date="2015-04" db="UniProtKB">
        <authorList>
            <consortium name="EnsemblPlants"/>
        </authorList>
    </citation>
    <scope>IDENTIFICATION</scope>
    <source>
        <strain evidence="3">cv. Jemalong A17</strain>
    </source>
</reference>
<dbReference type="GO" id="GO:0005737">
    <property type="term" value="C:cytoplasm"/>
    <property type="evidence" value="ECO:0000318"/>
    <property type="project" value="GO_Central"/>
</dbReference>
<dbReference type="Proteomes" id="UP000002051">
    <property type="component" value="Chromosome 8"/>
</dbReference>
<name>A0A072TUL9_MEDTR</name>
<dbReference type="KEGG" id="mtr:25501704"/>
<dbReference type="PANTHER" id="PTHR13382">
    <property type="entry name" value="MITOCHONDRIAL ATP SYNTHASE COUPLING FACTOR B"/>
    <property type="match status" value="1"/>
</dbReference>
<reference evidence="1 4" key="2">
    <citation type="journal article" date="2014" name="BMC Genomics">
        <title>An improved genome release (version Mt4.0) for the model legume Medicago truncatula.</title>
        <authorList>
            <person name="Tang H."/>
            <person name="Krishnakumar V."/>
            <person name="Bidwell S."/>
            <person name="Rosen B."/>
            <person name="Chan A."/>
            <person name="Zhou S."/>
            <person name="Gentzbittel L."/>
            <person name="Childs K.L."/>
            <person name="Yandell M."/>
            <person name="Gundlach H."/>
            <person name="Mayer K.F."/>
            <person name="Schwartz D.C."/>
            <person name="Town C.D."/>
        </authorList>
    </citation>
    <scope>GENOME REANNOTATION</scope>
    <source>
        <strain evidence="1">A17</strain>
        <strain evidence="3 4">cv. Jemalong A17</strain>
    </source>
</reference>
<evidence type="ECO:0000313" key="4">
    <source>
        <dbReference type="Proteomes" id="UP000002051"/>
    </source>
</evidence>
<reference evidence="1 4" key="1">
    <citation type="journal article" date="2011" name="Nature">
        <title>The Medicago genome provides insight into the evolution of rhizobial symbioses.</title>
        <authorList>
            <person name="Young N.D."/>
            <person name="Debelle F."/>
            <person name="Oldroyd G.E."/>
            <person name="Geurts R."/>
            <person name="Cannon S.B."/>
            <person name="Udvardi M.K."/>
            <person name="Benedito V.A."/>
            <person name="Mayer K.F."/>
            <person name="Gouzy J."/>
            <person name="Schoof H."/>
            <person name="Van de Peer Y."/>
            <person name="Proost S."/>
            <person name="Cook D.R."/>
            <person name="Meyers B.C."/>
            <person name="Spannagl M."/>
            <person name="Cheung F."/>
            <person name="De Mita S."/>
            <person name="Krishnakumar V."/>
            <person name="Gundlach H."/>
            <person name="Zhou S."/>
            <person name="Mudge J."/>
            <person name="Bharti A.K."/>
            <person name="Murray J.D."/>
            <person name="Naoumkina M.A."/>
            <person name="Rosen B."/>
            <person name="Silverstein K.A."/>
            <person name="Tang H."/>
            <person name="Rombauts S."/>
            <person name="Zhao P.X."/>
            <person name="Zhou P."/>
            <person name="Barbe V."/>
            <person name="Bardou P."/>
            <person name="Bechner M."/>
            <person name="Bellec A."/>
            <person name="Berger A."/>
            <person name="Berges H."/>
            <person name="Bidwell S."/>
            <person name="Bisseling T."/>
            <person name="Choisne N."/>
            <person name="Couloux A."/>
            <person name="Denny R."/>
            <person name="Deshpande S."/>
            <person name="Dai X."/>
            <person name="Doyle J.J."/>
            <person name="Dudez A.M."/>
            <person name="Farmer A.D."/>
            <person name="Fouteau S."/>
            <person name="Franken C."/>
            <person name="Gibelin C."/>
            <person name="Gish J."/>
            <person name="Goldstein S."/>
            <person name="Gonzalez A.J."/>
            <person name="Green P.J."/>
            <person name="Hallab A."/>
            <person name="Hartog M."/>
            <person name="Hua A."/>
            <person name="Humphray S.J."/>
            <person name="Jeong D.H."/>
            <person name="Jing Y."/>
            <person name="Jocker A."/>
            <person name="Kenton S.M."/>
            <person name="Kim D.J."/>
            <person name="Klee K."/>
            <person name="Lai H."/>
            <person name="Lang C."/>
            <person name="Lin S."/>
            <person name="Macmil S.L."/>
            <person name="Magdelenat G."/>
            <person name="Matthews L."/>
            <person name="McCorrison J."/>
            <person name="Monaghan E.L."/>
            <person name="Mun J.H."/>
            <person name="Najar F.Z."/>
            <person name="Nicholson C."/>
            <person name="Noirot C."/>
            <person name="O'Bleness M."/>
            <person name="Paule C.R."/>
            <person name="Poulain J."/>
            <person name="Prion F."/>
            <person name="Qin B."/>
            <person name="Qu C."/>
            <person name="Retzel E.F."/>
            <person name="Riddle C."/>
            <person name="Sallet E."/>
            <person name="Samain S."/>
            <person name="Samson N."/>
            <person name="Sanders I."/>
            <person name="Saurat O."/>
            <person name="Scarpelli C."/>
            <person name="Schiex T."/>
            <person name="Segurens B."/>
            <person name="Severin A.J."/>
            <person name="Sherrier D.J."/>
            <person name="Shi R."/>
            <person name="Sims S."/>
            <person name="Singer S.R."/>
            <person name="Sinharoy S."/>
            <person name="Sterck L."/>
            <person name="Viollet A."/>
            <person name="Wang B.B."/>
            <person name="Wang K."/>
            <person name="Wang M."/>
            <person name="Wang X."/>
            <person name="Warfsmann J."/>
            <person name="Weissenbach J."/>
            <person name="White D.D."/>
            <person name="White J.D."/>
            <person name="Wiley G.B."/>
            <person name="Wincker P."/>
            <person name="Xing Y."/>
            <person name="Yang L."/>
            <person name="Yao Z."/>
            <person name="Ying F."/>
            <person name="Zhai J."/>
            <person name="Zhou L."/>
            <person name="Zuber A."/>
            <person name="Denarie J."/>
            <person name="Dixon R.A."/>
            <person name="May G.D."/>
            <person name="Schwartz D.C."/>
            <person name="Rogers J."/>
            <person name="Quetier F."/>
            <person name="Town C.D."/>
            <person name="Roe B.A."/>
        </authorList>
    </citation>
    <scope>NUCLEOTIDE SEQUENCE [LARGE SCALE GENOMIC DNA]</scope>
    <source>
        <strain evidence="1">A17</strain>
        <strain evidence="3 4">cv. Jemalong A17</strain>
    </source>
</reference>
<evidence type="ECO:0000313" key="1">
    <source>
        <dbReference type="EMBL" id="KEH20543.1"/>
    </source>
</evidence>
<dbReference type="STRING" id="3880.A0A072TUL9"/>
<dbReference type="SUPFAM" id="SSF52047">
    <property type="entry name" value="RNI-like"/>
    <property type="match status" value="1"/>
</dbReference>
<dbReference type="EnsemblPlants" id="KEH20543">
    <property type="protein sequence ID" value="KEH20543"/>
    <property type="gene ID" value="MTR_8g080000"/>
</dbReference>
<dbReference type="EMBL" id="CM001224">
    <property type="protein sequence ID" value="KEH20543.1"/>
    <property type="molecule type" value="Genomic_DNA"/>
</dbReference>
<evidence type="ECO:0000313" key="2">
    <source>
        <dbReference type="EMBL" id="RHN42442.1"/>
    </source>
</evidence>
<evidence type="ECO:0000313" key="3">
    <source>
        <dbReference type="EnsemblPlants" id="KEH20543"/>
    </source>
</evidence>